<keyword evidence="1" id="KW-1133">Transmembrane helix</keyword>
<dbReference type="EMBL" id="JACHIJ010000006">
    <property type="protein sequence ID" value="MBB5054268.1"/>
    <property type="molecule type" value="Genomic_DNA"/>
</dbReference>
<dbReference type="Proteomes" id="UP000521227">
    <property type="component" value="Unassembled WGS sequence"/>
</dbReference>
<evidence type="ECO:0000313" key="2">
    <source>
        <dbReference type="EMBL" id="MBB5054268.1"/>
    </source>
</evidence>
<reference evidence="2 3" key="1">
    <citation type="submission" date="2020-08" db="EMBL/GenBank/DDBJ databases">
        <title>Genomic Encyclopedia of Type Strains, Phase IV (KMG-IV): sequencing the most valuable type-strain genomes for metagenomic binning, comparative biology and taxonomic classification.</title>
        <authorList>
            <person name="Goeker M."/>
        </authorList>
    </citation>
    <scope>NUCLEOTIDE SEQUENCE [LARGE SCALE GENOMIC DNA]</scope>
    <source>
        <strain evidence="2 3">DSM 17498</strain>
    </source>
</reference>
<accession>A0A840N8X7</accession>
<feature type="transmembrane region" description="Helical" evidence="1">
    <location>
        <begin position="6"/>
        <end position="27"/>
    </location>
</feature>
<sequence>MHNMPPSLAIALRLTGAIWIFGVVAMLMQADTRVVIAVFIVGLVTAVAEWIAAGKNPPPADAADDDANYA</sequence>
<organism evidence="2 3">
    <name type="scientific">Afipia massiliensis</name>
    <dbReference type="NCBI Taxonomy" id="211460"/>
    <lineage>
        <taxon>Bacteria</taxon>
        <taxon>Pseudomonadati</taxon>
        <taxon>Pseudomonadota</taxon>
        <taxon>Alphaproteobacteria</taxon>
        <taxon>Hyphomicrobiales</taxon>
        <taxon>Nitrobacteraceae</taxon>
        <taxon>Afipia</taxon>
    </lineage>
</organism>
<dbReference type="RefSeq" id="WP_184088275.1">
    <property type="nucleotide sequence ID" value="NZ_JACHIJ010000006.1"/>
</dbReference>
<evidence type="ECO:0000313" key="3">
    <source>
        <dbReference type="Proteomes" id="UP000521227"/>
    </source>
</evidence>
<feature type="transmembrane region" description="Helical" evidence="1">
    <location>
        <begin position="34"/>
        <end position="53"/>
    </location>
</feature>
<proteinExistence type="predicted"/>
<protein>
    <submittedName>
        <fullName evidence="2">Uncharacterized protein</fullName>
    </submittedName>
</protein>
<keyword evidence="1" id="KW-0812">Transmembrane</keyword>
<comment type="caution">
    <text evidence="2">The sequence shown here is derived from an EMBL/GenBank/DDBJ whole genome shotgun (WGS) entry which is preliminary data.</text>
</comment>
<name>A0A840N8X7_9BRAD</name>
<gene>
    <name evidence="2" type="ORF">HNQ36_004270</name>
</gene>
<dbReference type="AlphaFoldDB" id="A0A840N8X7"/>
<evidence type="ECO:0000256" key="1">
    <source>
        <dbReference type="SAM" id="Phobius"/>
    </source>
</evidence>
<keyword evidence="1" id="KW-0472">Membrane</keyword>